<sequence>MAKASSTISAPKREKDPKKQIVITGMGLVSVLGNDVDSFYDKLLNGESGISLIDKFDASDYTVRIAGQVLDFSAEGYIDTTKDQHFDDSWRYCLLAAKKALQEANLSPQVLETVSSSYHRIFTVHQNQLL</sequence>
<organism evidence="1 2">
    <name type="scientific">Camellia lanceoleosa</name>
    <dbReference type="NCBI Taxonomy" id="1840588"/>
    <lineage>
        <taxon>Eukaryota</taxon>
        <taxon>Viridiplantae</taxon>
        <taxon>Streptophyta</taxon>
        <taxon>Embryophyta</taxon>
        <taxon>Tracheophyta</taxon>
        <taxon>Spermatophyta</taxon>
        <taxon>Magnoliopsida</taxon>
        <taxon>eudicotyledons</taxon>
        <taxon>Gunneridae</taxon>
        <taxon>Pentapetalae</taxon>
        <taxon>asterids</taxon>
        <taxon>Ericales</taxon>
        <taxon>Theaceae</taxon>
        <taxon>Camellia</taxon>
    </lineage>
</organism>
<accession>A0ACC0IXG9</accession>
<protein>
    <submittedName>
        <fullName evidence="1">Uncharacterized protein</fullName>
    </submittedName>
</protein>
<dbReference type="EMBL" id="CM045758">
    <property type="protein sequence ID" value="KAI8029400.1"/>
    <property type="molecule type" value="Genomic_DNA"/>
</dbReference>
<keyword evidence="2" id="KW-1185">Reference proteome</keyword>
<evidence type="ECO:0000313" key="1">
    <source>
        <dbReference type="EMBL" id="KAI8029400.1"/>
    </source>
</evidence>
<proteinExistence type="predicted"/>
<comment type="caution">
    <text evidence="1">The sequence shown here is derived from an EMBL/GenBank/DDBJ whole genome shotgun (WGS) entry which is preliminary data.</text>
</comment>
<name>A0ACC0IXG9_9ERIC</name>
<gene>
    <name evidence="1" type="ORF">LOK49_LG01G01739</name>
</gene>
<reference evidence="1 2" key="1">
    <citation type="journal article" date="2022" name="Plant J.">
        <title>Chromosome-level genome of Camellia lanceoleosa provides a valuable resource for understanding genome evolution and self-incompatibility.</title>
        <authorList>
            <person name="Gong W."/>
            <person name="Xiao S."/>
            <person name="Wang L."/>
            <person name="Liao Z."/>
            <person name="Chang Y."/>
            <person name="Mo W."/>
            <person name="Hu G."/>
            <person name="Li W."/>
            <person name="Zhao G."/>
            <person name="Zhu H."/>
            <person name="Hu X."/>
            <person name="Ji K."/>
            <person name="Xiang X."/>
            <person name="Song Q."/>
            <person name="Yuan D."/>
            <person name="Jin S."/>
            <person name="Zhang L."/>
        </authorList>
    </citation>
    <scope>NUCLEOTIDE SEQUENCE [LARGE SCALE GENOMIC DNA]</scope>
    <source>
        <strain evidence="1">SQ_2022a</strain>
    </source>
</reference>
<dbReference type="Proteomes" id="UP001060215">
    <property type="component" value="Chromosome 1"/>
</dbReference>
<evidence type="ECO:0000313" key="2">
    <source>
        <dbReference type="Proteomes" id="UP001060215"/>
    </source>
</evidence>